<name>A0ABS4KH90_9FIRM</name>
<keyword evidence="4" id="KW-1185">Reference proteome</keyword>
<organism evidence="3 4">
    <name type="scientific">Acetoanaerobium pronyense</name>
    <dbReference type="NCBI Taxonomy" id="1482736"/>
    <lineage>
        <taxon>Bacteria</taxon>
        <taxon>Bacillati</taxon>
        <taxon>Bacillota</taxon>
        <taxon>Clostridia</taxon>
        <taxon>Peptostreptococcales</taxon>
        <taxon>Filifactoraceae</taxon>
        <taxon>Acetoanaerobium</taxon>
    </lineage>
</organism>
<comment type="caution">
    <text evidence="3">The sequence shown here is derived from an EMBL/GenBank/DDBJ whole genome shotgun (WGS) entry which is preliminary data.</text>
</comment>
<evidence type="ECO:0000256" key="1">
    <source>
        <dbReference type="SAM" id="MobiDB-lite"/>
    </source>
</evidence>
<dbReference type="Proteomes" id="UP001314903">
    <property type="component" value="Unassembled WGS sequence"/>
</dbReference>
<dbReference type="PANTHER" id="PTHR34611:SF2">
    <property type="entry name" value="INACTIVE RECOMBINATION-PROMOTING NUCLEASE-LIKE PROTEIN RPNE-RELATED"/>
    <property type="match status" value="1"/>
</dbReference>
<evidence type="ECO:0000313" key="3">
    <source>
        <dbReference type="EMBL" id="MBP2027146.1"/>
    </source>
</evidence>
<proteinExistence type="predicted"/>
<sequence>MSKSKDGENKSLKKQKNEVKNPHDATFKDVMGRKEIAKDFIEKNIPKEVLDIMDLNKMERKDGTYVGKHLEESFTDLIYGVKINNKEAYVDLHLILTPNYE</sequence>
<feature type="domain" description="Transposase (putative) YhgA-like" evidence="2">
    <location>
        <begin position="21"/>
        <end position="90"/>
    </location>
</feature>
<evidence type="ECO:0000313" key="4">
    <source>
        <dbReference type="Proteomes" id="UP001314903"/>
    </source>
</evidence>
<evidence type="ECO:0000259" key="2">
    <source>
        <dbReference type="Pfam" id="PF04754"/>
    </source>
</evidence>
<accession>A0ABS4KH90</accession>
<dbReference type="RefSeq" id="WP_209659910.1">
    <property type="nucleotide sequence ID" value="NZ_JAGGLI010000007.1"/>
</dbReference>
<feature type="region of interest" description="Disordered" evidence="1">
    <location>
        <begin position="1"/>
        <end position="27"/>
    </location>
</feature>
<dbReference type="InterPro" id="IPR006842">
    <property type="entry name" value="Transposase_31"/>
</dbReference>
<gene>
    <name evidence="3" type="ORF">J2Z35_000940</name>
</gene>
<reference evidence="3 4" key="1">
    <citation type="submission" date="2021-03" db="EMBL/GenBank/DDBJ databases">
        <title>Genomic Encyclopedia of Type Strains, Phase IV (KMG-IV): sequencing the most valuable type-strain genomes for metagenomic binning, comparative biology and taxonomic classification.</title>
        <authorList>
            <person name="Goeker M."/>
        </authorList>
    </citation>
    <scope>NUCLEOTIDE SEQUENCE [LARGE SCALE GENOMIC DNA]</scope>
    <source>
        <strain evidence="3 4">DSM 27512</strain>
    </source>
</reference>
<protein>
    <submittedName>
        <fullName evidence="3">Transposase YdaD</fullName>
    </submittedName>
</protein>
<dbReference type="EMBL" id="JAGGLI010000007">
    <property type="protein sequence ID" value="MBP2027146.1"/>
    <property type="molecule type" value="Genomic_DNA"/>
</dbReference>
<dbReference type="PANTHER" id="PTHR34611">
    <property type="match status" value="1"/>
</dbReference>
<dbReference type="InterPro" id="IPR051699">
    <property type="entry name" value="Rpn/YhgA-like_nuclease"/>
</dbReference>
<dbReference type="Pfam" id="PF04754">
    <property type="entry name" value="Transposase_31"/>
    <property type="match status" value="1"/>
</dbReference>